<evidence type="ECO:0000256" key="6">
    <source>
        <dbReference type="ARBA" id="ARBA00022827"/>
    </source>
</evidence>
<sequence>MAVFEYETVLSVRHWTDTLFSFTTTRSPHFRFENGHFVTLGLEIDGRPLMRAYSVVSSKYQETLEFLSIKVENGPLTSRLKHIKAGDQILLSRKPTGSLLISDLYEGRNLFLFATGTGLAPFMSIVRDPDTYQKFEKVILVHGVRKVAELAYRDYLEKELPHDDFLGELVQSQFLYYPTVTREEFLHRGRITDLLESGRLCEDLGIDAISAKHDRAMICGSVAMLEDMRYLLDSQGFSISPGVGQMGDYVIERSFTEK</sequence>
<evidence type="ECO:0000256" key="5">
    <source>
        <dbReference type="ARBA" id="ARBA00022741"/>
    </source>
</evidence>
<dbReference type="PANTHER" id="PTHR47878:SF1">
    <property type="entry name" value="FLAVODOXIN_FERREDOXIN--NADP REDUCTASE"/>
    <property type="match status" value="1"/>
</dbReference>
<dbReference type="EMBL" id="CP133720">
    <property type="protein sequence ID" value="WMW81553.1"/>
    <property type="molecule type" value="Genomic_DNA"/>
</dbReference>
<dbReference type="InterPro" id="IPR017938">
    <property type="entry name" value="Riboflavin_synthase-like_b-brl"/>
</dbReference>
<gene>
    <name evidence="11" type="ORF">RF679_04535</name>
</gene>
<evidence type="ECO:0000256" key="3">
    <source>
        <dbReference type="ARBA" id="ARBA00013223"/>
    </source>
</evidence>
<comment type="catalytic activity">
    <reaction evidence="9">
        <text>2 reduced [2Fe-2S]-[ferredoxin] + NADP(+) + H(+) = 2 oxidized [2Fe-2S]-[ferredoxin] + NADPH</text>
        <dbReference type="Rhea" id="RHEA:20125"/>
        <dbReference type="Rhea" id="RHEA-COMP:10000"/>
        <dbReference type="Rhea" id="RHEA-COMP:10001"/>
        <dbReference type="ChEBI" id="CHEBI:15378"/>
        <dbReference type="ChEBI" id="CHEBI:33737"/>
        <dbReference type="ChEBI" id="CHEBI:33738"/>
        <dbReference type="ChEBI" id="CHEBI:57783"/>
        <dbReference type="ChEBI" id="CHEBI:58349"/>
        <dbReference type="EC" id="1.18.1.2"/>
    </reaction>
</comment>
<dbReference type="Gene3D" id="2.40.30.10">
    <property type="entry name" value="Translation factors"/>
    <property type="match status" value="1"/>
</dbReference>
<keyword evidence="4" id="KW-0285">Flavoprotein</keyword>
<dbReference type="GO" id="GO:0004324">
    <property type="term" value="F:ferredoxin-NADP+ reductase activity"/>
    <property type="evidence" value="ECO:0007669"/>
    <property type="project" value="UniProtKB-EC"/>
</dbReference>
<dbReference type="PRINTS" id="PR00371">
    <property type="entry name" value="FPNCR"/>
</dbReference>
<keyword evidence="7" id="KW-0521">NADP</keyword>
<reference evidence="11" key="1">
    <citation type="submission" date="2023-09" db="EMBL/GenBank/DDBJ databases">
        <title>Undibacterium sp. 20NA77.5 isolated from freshwater.</title>
        <authorList>
            <person name="Le V."/>
            <person name="Ko S.-R."/>
            <person name="Ahn C.-Y."/>
            <person name="Oh H.-M."/>
        </authorList>
    </citation>
    <scope>NUCLEOTIDE SEQUENCE</scope>
    <source>
        <strain evidence="11">20NA77.5</strain>
    </source>
</reference>
<dbReference type="InterPro" id="IPR017927">
    <property type="entry name" value="FAD-bd_FR_type"/>
</dbReference>
<feature type="domain" description="FAD-binding FR-type" evidence="10">
    <location>
        <begin position="2"/>
        <end position="102"/>
    </location>
</feature>
<keyword evidence="5" id="KW-0547">Nucleotide-binding</keyword>
<dbReference type="EC" id="1.18.1.2" evidence="3"/>
<comment type="cofactor">
    <cofactor evidence="1">
        <name>FAD</name>
        <dbReference type="ChEBI" id="CHEBI:57692"/>
    </cofactor>
</comment>
<organism evidence="11 12">
    <name type="scientific">Undibacterium cyanobacteriorum</name>
    <dbReference type="NCBI Taxonomy" id="3073561"/>
    <lineage>
        <taxon>Bacteria</taxon>
        <taxon>Pseudomonadati</taxon>
        <taxon>Pseudomonadota</taxon>
        <taxon>Betaproteobacteria</taxon>
        <taxon>Burkholderiales</taxon>
        <taxon>Oxalobacteraceae</taxon>
        <taxon>Undibacterium</taxon>
    </lineage>
</organism>
<dbReference type="SUPFAM" id="SSF52343">
    <property type="entry name" value="Ferredoxin reductase-like, C-terminal NADP-linked domain"/>
    <property type="match status" value="1"/>
</dbReference>
<evidence type="ECO:0000256" key="2">
    <source>
        <dbReference type="ARBA" id="ARBA00008312"/>
    </source>
</evidence>
<dbReference type="Proteomes" id="UP001181355">
    <property type="component" value="Chromosome"/>
</dbReference>
<dbReference type="InterPro" id="IPR039261">
    <property type="entry name" value="FNR_nucleotide-bd"/>
</dbReference>
<protein>
    <recommendedName>
        <fullName evidence="3">ferredoxin--NADP(+) reductase</fullName>
        <ecNumber evidence="3">1.18.1.2</ecNumber>
    </recommendedName>
</protein>
<dbReference type="Pfam" id="PF00175">
    <property type="entry name" value="NAD_binding_1"/>
    <property type="match status" value="1"/>
</dbReference>
<dbReference type="PANTHER" id="PTHR47878">
    <property type="entry name" value="OXIDOREDUCTASE FAD/NAD(P)-BINDING DOMAIN PROTEIN"/>
    <property type="match status" value="1"/>
</dbReference>
<proteinExistence type="inferred from homology"/>
<dbReference type="PROSITE" id="PS51384">
    <property type="entry name" value="FAD_FR"/>
    <property type="match status" value="1"/>
</dbReference>
<keyword evidence="8 11" id="KW-0560">Oxidoreductase</keyword>
<evidence type="ECO:0000313" key="11">
    <source>
        <dbReference type="EMBL" id="WMW81553.1"/>
    </source>
</evidence>
<dbReference type="InterPro" id="IPR033892">
    <property type="entry name" value="FNR_bac"/>
</dbReference>
<evidence type="ECO:0000256" key="4">
    <source>
        <dbReference type="ARBA" id="ARBA00022630"/>
    </source>
</evidence>
<accession>A0ABY9RL21</accession>
<dbReference type="Pfam" id="PF00970">
    <property type="entry name" value="FAD_binding_6"/>
    <property type="match status" value="1"/>
</dbReference>
<comment type="similarity">
    <text evidence="2">Belongs to the ferredoxin--NADP reductase type 1 family.</text>
</comment>
<dbReference type="InterPro" id="IPR001709">
    <property type="entry name" value="Flavoprot_Pyr_Nucl_cyt_Rdtase"/>
</dbReference>
<dbReference type="InterPro" id="IPR001433">
    <property type="entry name" value="OxRdtase_FAD/NAD-bd"/>
</dbReference>
<dbReference type="RefSeq" id="WP_309483032.1">
    <property type="nucleotide sequence ID" value="NZ_CP133720.1"/>
</dbReference>
<dbReference type="Gene3D" id="3.40.50.80">
    <property type="entry name" value="Nucleotide-binding domain of ferredoxin-NADP reductase (FNR) module"/>
    <property type="match status" value="1"/>
</dbReference>
<keyword evidence="12" id="KW-1185">Reference proteome</keyword>
<evidence type="ECO:0000256" key="7">
    <source>
        <dbReference type="ARBA" id="ARBA00022857"/>
    </source>
</evidence>
<dbReference type="InterPro" id="IPR008333">
    <property type="entry name" value="Cbr1-like_FAD-bd_dom"/>
</dbReference>
<dbReference type="InterPro" id="IPR051930">
    <property type="entry name" value="FNR_type-1"/>
</dbReference>
<keyword evidence="6" id="KW-0274">FAD</keyword>
<evidence type="ECO:0000259" key="10">
    <source>
        <dbReference type="PROSITE" id="PS51384"/>
    </source>
</evidence>
<evidence type="ECO:0000256" key="8">
    <source>
        <dbReference type="ARBA" id="ARBA00023002"/>
    </source>
</evidence>
<dbReference type="CDD" id="cd06195">
    <property type="entry name" value="FNR1"/>
    <property type="match status" value="1"/>
</dbReference>
<dbReference type="SUPFAM" id="SSF63380">
    <property type="entry name" value="Riboflavin synthase domain-like"/>
    <property type="match status" value="1"/>
</dbReference>
<evidence type="ECO:0000256" key="1">
    <source>
        <dbReference type="ARBA" id="ARBA00001974"/>
    </source>
</evidence>
<name>A0ABY9RL21_9BURK</name>
<evidence type="ECO:0000256" key="9">
    <source>
        <dbReference type="ARBA" id="ARBA00047776"/>
    </source>
</evidence>
<evidence type="ECO:0000313" key="12">
    <source>
        <dbReference type="Proteomes" id="UP001181355"/>
    </source>
</evidence>